<evidence type="ECO:0000256" key="3">
    <source>
        <dbReference type="ARBA" id="ARBA00022490"/>
    </source>
</evidence>
<dbReference type="InterPro" id="IPR051583">
    <property type="entry name" value="YAP1"/>
</dbReference>
<evidence type="ECO:0000313" key="9">
    <source>
        <dbReference type="Proteomes" id="UP000070412"/>
    </source>
</evidence>
<feature type="compositionally biased region" description="Low complexity" evidence="5">
    <location>
        <begin position="79"/>
        <end position="99"/>
    </location>
</feature>
<organism evidence="7">
    <name type="scientific">Sarcoptes scabiei</name>
    <name type="common">Itch mite</name>
    <name type="synonym">Acarus scabiei</name>
    <dbReference type="NCBI Taxonomy" id="52283"/>
    <lineage>
        <taxon>Eukaryota</taxon>
        <taxon>Metazoa</taxon>
        <taxon>Ecdysozoa</taxon>
        <taxon>Arthropoda</taxon>
        <taxon>Chelicerata</taxon>
        <taxon>Arachnida</taxon>
        <taxon>Acari</taxon>
        <taxon>Acariformes</taxon>
        <taxon>Sarcoptiformes</taxon>
        <taxon>Astigmata</taxon>
        <taxon>Psoroptidia</taxon>
        <taxon>Sarcoptoidea</taxon>
        <taxon>Sarcoptidae</taxon>
        <taxon>Sarcoptinae</taxon>
        <taxon>Sarcoptes</taxon>
    </lineage>
</organism>
<evidence type="ECO:0000256" key="5">
    <source>
        <dbReference type="SAM" id="MobiDB-lite"/>
    </source>
</evidence>
<protein>
    <submittedName>
        <fullName evidence="7">WW domain-containing transcription regulator protein 1</fullName>
    </submittedName>
</protein>
<feature type="region of interest" description="Disordered" evidence="5">
    <location>
        <begin position="58"/>
        <end position="139"/>
    </location>
</feature>
<evidence type="ECO:0000313" key="8">
    <source>
        <dbReference type="EnsemblMetazoa" id="KAF7489811.1"/>
    </source>
</evidence>
<dbReference type="EMBL" id="WVUK01000063">
    <property type="protein sequence ID" value="KAF7489811.1"/>
    <property type="molecule type" value="Genomic_DNA"/>
</dbReference>
<keyword evidence="4" id="KW-0539">Nucleus</keyword>
<evidence type="ECO:0000256" key="1">
    <source>
        <dbReference type="ARBA" id="ARBA00004123"/>
    </source>
</evidence>
<dbReference type="Pfam" id="PF00397">
    <property type="entry name" value="WW"/>
    <property type="match status" value="1"/>
</dbReference>
<feature type="domain" description="WW" evidence="6">
    <location>
        <begin position="210"/>
        <end position="244"/>
    </location>
</feature>
<dbReference type="PANTHER" id="PTHR17616:SF8">
    <property type="entry name" value="TRANSCRIPTIONAL COACTIVATOR YORKIE"/>
    <property type="match status" value="1"/>
</dbReference>
<evidence type="ECO:0000259" key="6">
    <source>
        <dbReference type="PROSITE" id="PS50020"/>
    </source>
</evidence>
<dbReference type="GO" id="GO:0005634">
    <property type="term" value="C:nucleus"/>
    <property type="evidence" value="ECO:0007669"/>
    <property type="project" value="UniProtKB-SubCell"/>
</dbReference>
<dbReference type="Proteomes" id="UP000070412">
    <property type="component" value="Unassembled WGS sequence"/>
</dbReference>
<keyword evidence="3" id="KW-0963">Cytoplasm</keyword>
<evidence type="ECO:0000256" key="4">
    <source>
        <dbReference type="ARBA" id="ARBA00023242"/>
    </source>
</evidence>
<comment type="subcellular location">
    <subcellularLocation>
        <location evidence="2">Cytoplasm</location>
    </subcellularLocation>
    <subcellularLocation>
        <location evidence="1">Nucleus</location>
    </subcellularLocation>
</comment>
<dbReference type="Gene3D" id="2.20.70.10">
    <property type="match status" value="1"/>
</dbReference>
<dbReference type="SUPFAM" id="SSF51045">
    <property type="entry name" value="WW domain"/>
    <property type="match status" value="1"/>
</dbReference>
<dbReference type="GO" id="GO:0003713">
    <property type="term" value="F:transcription coactivator activity"/>
    <property type="evidence" value="ECO:0007669"/>
    <property type="project" value="TreeGrafter"/>
</dbReference>
<feature type="compositionally biased region" description="Low complexity" evidence="5">
    <location>
        <begin position="112"/>
        <end position="124"/>
    </location>
</feature>
<evidence type="ECO:0000313" key="7">
    <source>
        <dbReference type="EMBL" id="KAF7489811.1"/>
    </source>
</evidence>
<proteinExistence type="predicted"/>
<dbReference type="InterPro" id="IPR001202">
    <property type="entry name" value="WW_dom"/>
</dbReference>
<dbReference type="OrthoDB" id="2020426at2759"/>
<dbReference type="CDD" id="cd00201">
    <property type="entry name" value="WW"/>
    <property type="match status" value="1"/>
</dbReference>
<reference evidence="9" key="1">
    <citation type="journal article" date="2020" name="PLoS Negl. Trop. Dis.">
        <title>High-quality nuclear genome for Sarcoptes scabiei-A critical resource for a neglected parasite.</title>
        <authorList>
            <person name="Korhonen P.K."/>
            <person name="Gasser R.B."/>
            <person name="Ma G."/>
            <person name="Wang T."/>
            <person name="Stroehlein A.J."/>
            <person name="Young N.D."/>
            <person name="Ang C.S."/>
            <person name="Fernando D.D."/>
            <person name="Lu H.C."/>
            <person name="Taylor S."/>
            <person name="Reynolds S.L."/>
            <person name="Mofiz E."/>
            <person name="Najaraj S.H."/>
            <person name="Gowda H."/>
            <person name="Madugundu A."/>
            <person name="Renuse S."/>
            <person name="Holt D."/>
            <person name="Pandey A."/>
            <person name="Papenfuss A.T."/>
            <person name="Fischer K."/>
        </authorList>
    </citation>
    <scope>NUCLEOTIDE SEQUENCE [LARGE SCALE GENOMIC DNA]</scope>
</reference>
<feature type="compositionally biased region" description="Polar residues" evidence="5">
    <location>
        <begin position="1"/>
        <end position="17"/>
    </location>
</feature>
<reference evidence="8" key="3">
    <citation type="submission" date="2022-06" db="UniProtKB">
        <authorList>
            <consortium name="EnsemblMetazoa"/>
        </authorList>
    </citation>
    <scope>IDENTIFICATION</scope>
</reference>
<accession>A0A834VAQ8</accession>
<evidence type="ECO:0000256" key="2">
    <source>
        <dbReference type="ARBA" id="ARBA00004496"/>
    </source>
</evidence>
<gene>
    <name evidence="7" type="ORF">SSS_4349</name>
</gene>
<feature type="region of interest" description="Disordered" evidence="5">
    <location>
        <begin position="1"/>
        <end position="24"/>
    </location>
</feature>
<feature type="compositionally biased region" description="Low complexity" evidence="5">
    <location>
        <begin position="58"/>
        <end position="72"/>
    </location>
</feature>
<dbReference type="GO" id="GO:0045944">
    <property type="term" value="P:positive regulation of transcription by RNA polymerase II"/>
    <property type="evidence" value="ECO:0007669"/>
    <property type="project" value="TreeGrafter"/>
</dbReference>
<dbReference type="InterPro" id="IPR036020">
    <property type="entry name" value="WW_dom_sf"/>
</dbReference>
<reference evidence="7" key="2">
    <citation type="submission" date="2020-01" db="EMBL/GenBank/DDBJ databases">
        <authorList>
            <person name="Korhonen P.K.K."/>
            <person name="Guangxu M.G."/>
            <person name="Wang T.W."/>
            <person name="Stroehlein A.J.S."/>
            <person name="Young N.D."/>
            <person name="Ang C.-S.A."/>
            <person name="Fernando D.W.F."/>
            <person name="Lu H.L."/>
            <person name="Taylor S.T."/>
            <person name="Ehtesham M.E.M."/>
            <person name="Najaraj S.H.N."/>
            <person name="Harsha G.H.G."/>
            <person name="Madugundu A.M."/>
            <person name="Renuse S.R."/>
            <person name="Holt D.H."/>
            <person name="Pandey A.P."/>
            <person name="Papenfuss A.P."/>
            <person name="Gasser R.B.G."/>
            <person name="Fischer K.F."/>
        </authorList>
    </citation>
    <scope>NUCLEOTIDE SEQUENCE</scope>
    <source>
        <strain evidence="7">SSS_KF_BRIS2020</strain>
    </source>
</reference>
<dbReference type="PROSITE" id="PS01159">
    <property type="entry name" value="WW_DOMAIN_1"/>
    <property type="match status" value="1"/>
</dbReference>
<dbReference type="AlphaFoldDB" id="A0A834VAQ8"/>
<dbReference type="GO" id="GO:0035329">
    <property type="term" value="P:hippo signaling"/>
    <property type="evidence" value="ECO:0007669"/>
    <property type="project" value="TreeGrafter"/>
</dbReference>
<name>A0A834VAQ8_SARSC</name>
<dbReference type="EnsemblMetazoa" id="SSS_4349s_mrna">
    <property type="protein sequence ID" value="KAF7489811.1"/>
    <property type="gene ID" value="SSS_4349"/>
</dbReference>
<dbReference type="GO" id="GO:0005737">
    <property type="term" value="C:cytoplasm"/>
    <property type="evidence" value="ECO:0007669"/>
    <property type="project" value="UniProtKB-SubCell"/>
</dbReference>
<dbReference type="PROSITE" id="PS50020">
    <property type="entry name" value="WW_DOMAIN_2"/>
    <property type="match status" value="1"/>
</dbReference>
<dbReference type="PANTHER" id="PTHR17616">
    <property type="entry name" value="YES-ASSOCIATED PROTEIN YAP1 FAMILY MEMBER"/>
    <property type="match status" value="1"/>
</dbReference>
<keyword evidence="9" id="KW-1185">Reference proteome</keyword>
<sequence>MANIKPQISSQKQQHPNQMLFVAPNPENRLNELFKVVEDQQSSYANVIPTWRQRNLPDSFFRPPQSSSSSASHSRESSVDASSFANQNSPTKSFQSSQQQKRKPPMAQAQLSNNNKNNNSAANSPGRNHCTSPPGLPIIHQKAHSLPASMSQFKHSPQFPLSSSIIDDGNEKIPNNHEIETINDRANINQNQNGIIGVHNRQQSYDINRIPLPDGWTMSYDLQSGERYFLNHKQKITTWDDPRTKLNNSLNSSLAPLSHSNPIISNHQTHQLQQNPHHHHLHDLHHQANQHLTSSSQTVGVFSSQPNINVDQQLHNRTLMTIDNLGDIGTNQIDHHHLQSQSFLPLMMNFDALRNKSNHSIDSSVAPTSSCSAHNDNSISNKNIPLELVAAMENMNTQPDVSQMNGTETNVYSNQYLLDLEIERKTMRQRQEEICKTATMKSDYVPLQSDSIALTTTTTTSSSTPTNLEEILTNPRMIVAQTPNPSTAINQMNGANFLNDFSLNRLNLPQTINDLSFDPTFQLNNSLDLDSLDLDDLDQLINPCLNANTATMLQASQSSTITSTSNNCNNLSLNQSITPEESMTWQV</sequence>
<dbReference type="SMART" id="SM00456">
    <property type="entry name" value="WW"/>
    <property type="match status" value="1"/>
</dbReference>